<name>A0ABY6DRB4_9NEIS</name>
<dbReference type="Pfam" id="PF12697">
    <property type="entry name" value="Abhydrolase_6"/>
    <property type="match status" value="1"/>
</dbReference>
<evidence type="ECO:0000313" key="2">
    <source>
        <dbReference type="EMBL" id="UXY16914.1"/>
    </source>
</evidence>
<dbReference type="InterPro" id="IPR000073">
    <property type="entry name" value="AB_hydrolase_1"/>
</dbReference>
<sequence>MKHQPPRRTVIVDGQTLAYTLAGQGTARIVLLNGAGGPLEGWFRLYPQLERLGVVLAYDRPGVGGSPRSPHPQTGEAAVCTLRGLLQAVRLEPPYLLVGHSFGGLHANLFARRHPDEVAGVVFLEASAPEDVVGMKAHQTLVQRALNAVLARRARPDPYGEIGQERMTVAQIAAAPPFPDVPVCVLSGGKAPPRWLMAPEALALRRSNQAQLARLSPRGWCTVAARSGHFPQLSEPQAVLDAIAQVQAAVAQTHGSPTPGMPPV</sequence>
<dbReference type="PANTHER" id="PTHR43798">
    <property type="entry name" value="MONOACYLGLYCEROL LIPASE"/>
    <property type="match status" value="1"/>
</dbReference>
<gene>
    <name evidence="2" type="ORF">N8I74_07835</name>
</gene>
<dbReference type="PANTHER" id="PTHR43798:SF5">
    <property type="entry name" value="MONOACYLGLYCEROL LIPASE ABHD6"/>
    <property type="match status" value="1"/>
</dbReference>
<evidence type="ECO:0000259" key="1">
    <source>
        <dbReference type="Pfam" id="PF12697"/>
    </source>
</evidence>
<keyword evidence="3" id="KW-1185">Reference proteome</keyword>
<feature type="domain" description="AB hydrolase-1" evidence="1">
    <location>
        <begin position="29"/>
        <end position="242"/>
    </location>
</feature>
<dbReference type="InterPro" id="IPR029058">
    <property type="entry name" value="AB_hydrolase_fold"/>
</dbReference>
<dbReference type="InterPro" id="IPR050266">
    <property type="entry name" value="AB_hydrolase_sf"/>
</dbReference>
<dbReference type="EMBL" id="CP106753">
    <property type="protein sequence ID" value="UXY16914.1"/>
    <property type="molecule type" value="Genomic_DNA"/>
</dbReference>
<dbReference type="GO" id="GO:0016787">
    <property type="term" value="F:hydrolase activity"/>
    <property type="evidence" value="ECO:0007669"/>
    <property type="project" value="UniProtKB-KW"/>
</dbReference>
<proteinExistence type="predicted"/>
<reference evidence="2" key="1">
    <citation type="submission" date="2022-10" db="EMBL/GenBank/DDBJ databases">
        <title>Chitiniphilus purpureus sp. nov., a novel chitin-degrading bacterium isolated from crawfish pond sediment.</title>
        <authorList>
            <person name="Li K."/>
        </authorList>
    </citation>
    <scope>NUCLEOTIDE SEQUENCE</scope>
    <source>
        <strain evidence="2">CD1</strain>
    </source>
</reference>
<keyword evidence="2" id="KW-0378">Hydrolase</keyword>
<organism evidence="2 3">
    <name type="scientific">Chitiniphilus purpureus</name>
    <dbReference type="NCBI Taxonomy" id="2981137"/>
    <lineage>
        <taxon>Bacteria</taxon>
        <taxon>Pseudomonadati</taxon>
        <taxon>Pseudomonadota</taxon>
        <taxon>Betaproteobacteria</taxon>
        <taxon>Neisseriales</taxon>
        <taxon>Chitinibacteraceae</taxon>
        <taxon>Chitiniphilus</taxon>
    </lineage>
</organism>
<protein>
    <submittedName>
        <fullName evidence="2">Alpha/beta hydrolase</fullName>
    </submittedName>
</protein>
<dbReference type="Proteomes" id="UP001061302">
    <property type="component" value="Chromosome"/>
</dbReference>
<dbReference type="RefSeq" id="WP_263126328.1">
    <property type="nucleotide sequence ID" value="NZ_CP106753.1"/>
</dbReference>
<evidence type="ECO:0000313" key="3">
    <source>
        <dbReference type="Proteomes" id="UP001061302"/>
    </source>
</evidence>
<dbReference type="SUPFAM" id="SSF53474">
    <property type="entry name" value="alpha/beta-Hydrolases"/>
    <property type="match status" value="1"/>
</dbReference>
<dbReference type="Gene3D" id="3.40.50.1820">
    <property type="entry name" value="alpha/beta hydrolase"/>
    <property type="match status" value="1"/>
</dbReference>
<accession>A0ABY6DRB4</accession>